<dbReference type="InterPro" id="IPR001357">
    <property type="entry name" value="BRCT_dom"/>
</dbReference>
<dbReference type="CDD" id="cd00141">
    <property type="entry name" value="NT_POLXc"/>
    <property type="match status" value="1"/>
</dbReference>
<evidence type="ECO:0000256" key="14">
    <source>
        <dbReference type="ARBA" id="ARBA00023204"/>
    </source>
</evidence>
<keyword evidence="9" id="KW-0235">DNA replication</keyword>
<evidence type="ECO:0000256" key="2">
    <source>
        <dbReference type="ARBA" id="ARBA00004123"/>
    </source>
</evidence>
<keyword evidence="22" id="KW-1185">Reference proteome</keyword>
<evidence type="ECO:0000256" key="1">
    <source>
        <dbReference type="ARBA" id="ARBA00001936"/>
    </source>
</evidence>
<reference evidence="21" key="1">
    <citation type="submission" date="2021-02" db="EMBL/GenBank/DDBJ databases">
        <authorList>
            <person name="Nowell W R."/>
        </authorList>
    </citation>
    <scope>NUCLEOTIDE SEQUENCE</scope>
</reference>
<evidence type="ECO:0000256" key="12">
    <source>
        <dbReference type="ARBA" id="ARBA00022932"/>
    </source>
</evidence>
<keyword evidence="10" id="KW-0479">Metal-binding</keyword>
<keyword evidence="11" id="KW-0227">DNA damage</keyword>
<dbReference type="InterPro" id="IPR036420">
    <property type="entry name" value="BRCT_dom_sf"/>
</dbReference>
<evidence type="ECO:0000256" key="19">
    <source>
        <dbReference type="SAM" id="MobiDB-lite"/>
    </source>
</evidence>
<evidence type="ECO:0000256" key="17">
    <source>
        <dbReference type="ARBA" id="ARBA00049244"/>
    </source>
</evidence>
<keyword evidence="8" id="KW-0548">Nucleotidyltransferase</keyword>
<evidence type="ECO:0000256" key="13">
    <source>
        <dbReference type="ARBA" id="ARBA00023125"/>
    </source>
</evidence>
<organism evidence="21 22">
    <name type="scientific">Didymodactylos carnosus</name>
    <dbReference type="NCBI Taxonomy" id="1234261"/>
    <lineage>
        <taxon>Eukaryota</taxon>
        <taxon>Metazoa</taxon>
        <taxon>Spiralia</taxon>
        <taxon>Gnathifera</taxon>
        <taxon>Rotifera</taxon>
        <taxon>Eurotatoria</taxon>
        <taxon>Bdelloidea</taxon>
        <taxon>Philodinida</taxon>
        <taxon>Philodinidae</taxon>
        <taxon>Didymodactylos</taxon>
    </lineage>
</organism>
<dbReference type="Gene3D" id="3.30.210.10">
    <property type="entry name" value="DNA polymerase, thumb domain"/>
    <property type="match status" value="1"/>
</dbReference>
<feature type="domain" description="BRCT" evidence="20">
    <location>
        <begin position="7"/>
        <end position="112"/>
    </location>
</feature>
<dbReference type="Gene3D" id="3.30.460.10">
    <property type="entry name" value="Beta Polymerase, domain 2"/>
    <property type="match status" value="1"/>
</dbReference>
<evidence type="ECO:0000259" key="20">
    <source>
        <dbReference type="PROSITE" id="PS50172"/>
    </source>
</evidence>
<dbReference type="EC" id="2.7.7.7" evidence="4"/>
<dbReference type="InterPro" id="IPR002054">
    <property type="entry name" value="DNA-dir_DNA_pol_X"/>
</dbReference>
<dbReference type="InterPro" id="IPR043519">
    <property type="entry name" value="NT_sf"/>
</dbReference>
<dbReference type="InterPro" id="IPR037160">
    <property type="entry name" value="DNA_Pol_thumb_sf"/>
</dbReference>
<dbReference type="InterPro" id="IPR019843">
    <property type="entry name" value="DNA_pol-X_BS"/>
</dbReference>
<keyword evidence="13" id="KW-0238">DNA-binding</keyword>
<feature type="active site" description="Nucleophile; Schiff-base intermediate with DNA; for 5'-dRP lyase activity" evidence="18">
    <location>
        <position position="291"/>
    </location>
</feature>
<name>A0A814HIF5_9BILA</name>
<dbReference type="PROSITE" id="PS50172">
    <property type="entry name" value="BRCT"/>
    <property type="match status" value="1"/>
</dbReference>
<feature type="region of interest" description="Disordered" evidence="19">
    <location>
        <begin position="133"/>
        <end position="199"/>
    </location>
</feature>
<evidence type="ECO:0000256" key="3">
    <source>
        <dbReference type="ARBA" id="ARBA00008323"/>
    </source>
</evidence>
<dbReference type="InterPro" id="IPR028207">
    <property type="entry name" value="DNA_pol_B_palm_palm"/>
</dbReference>
<dbReference type="GO" id="GO:0003677">
    <property type="term" value="F:DNA binding"/>
    <property type="evidence" value="ECO:0007669"/>
    <property type="project" value="UniProtKB-KW"/>
</dbReference>
<dbReference type="Pfam" id="PF10391">
    <property type="entry name" value="DNA_pol_lambd_f"/>
    <property type="match status" value="1"/>
</dbReference>
<evidence type="ECO:0000256" key="18">
    <source>
        <dbReference type="PIRSR" id="PIRSR622312-50"/>
    </source>
</evidence>
<dbReference type="SUPFAM" id="SSF81301">
    <property type="entry name" value="Nucleotidyltransferase"/>
    <property type="match status" value="1"/>
</dbReference>
<dbReference type="FunFam" id="1.10.150.20:FF:000010">
    <property type="entry name" value="DNA polymerase lambda"/>
    <property type="match status" value="1"/>
</dbReference>
<dbReference type="EMBL" id="CAJNOQ010003390">
    <property type="protein sequence ID" value="CAF1010087.1"/>
    <property type="molecule type" value="Genomic_DNA"/>
</dbReference>
<dbReference type="InterPro" id="IPR002008">
    <property type="entry name" value="DNA_pol_X_beta-like"/>
</dbReference>
<comment type="catalytic activity">
    <reaction evidence="17">
        <text>DNA(n) + a 2'-deoxyribonucleoside 5'-triphosphate = DNA(n+1) + diphosphate</text>
        <dbReference type="Rhea" id="RHEA:22508"/>
        <dbReference type="Rhea" id="RHEA-COMP:17339"/>
        <dbReference type="Rhea" id="RHEA-COMP:17340"/>
        <dbReference type="ChEBI" id="CHEBI:33019"/>
        <dbReference type="ChEBI" id="CHEBI:61560"/>
        <dbReference type="ChEBI" id="CHEBI:173112"/>
        <dbReference type="EC" id="2.7.7.7"/>
    </reaction>
</comment>
<dbReference type="GO" id="GO:0006260">
    <property type="term" value="P:DNA replication"/>
    <property type="evidence" value="ECO:0007669"/>
    <property type="project" value="UniProtKB-KW"/>
</dbReference>
<evidence type="ECO:0000256" key="7">
    <source>
        <dbReference type="ARBA" id="ARBA00022679"/>
    </source>
</evidence>
<evidence type="ECO:0000256" key="16">
    <source>
        <dbReference type="ARBA" id="ARBA00023242"/>
    </source>
</evidence>
<comment type="cofactor">
    <cofactor evidence="1">
        <name>Mn(2+)</name>
        <dbReference type="ChEBI" id="CHEBI:29035"/>
    </cofactor>
</comment>
<dbReference type="Pfam" id="PF14716">
    <property type="entry name" value="HHH_8"/>
    <property type="match status" value="1"/>
</dbReference>
<dbReference type="InterPro" id="IPR022312">
    <property type="entry name" value="DNA_pol_X"/>
</dbReference>
<evidence type="ECO:0000256" key="6">
    <source>
        <dbReference type="ARBA" id="ARBA00022634"/>
    </source>
</evidence>
<dbReference type="PROSITE" id="PS00522">
    <property type="entry name" value="DNA_POLYMERASE_X"/>
    <property type="match status" value="1"/>
</dbReference>
<keyword evidence="7" id="KW-0808">Transferase</keyword>
<dbReference type="PANTHER" id="PTHR11276:SF28">
    <property type="entry name" value="DNA POLYMERASE LAMBDA"/>
    <property type="match status" value="1"/>
</dbReference>
<sequence length="1236" mass="142146">MSSTTLNDESIFKSKIYLLPNSLGKGRLSIFKDAFSKFRLNSAEDFDCQKVKFVIVEESLDLPTVLKILKLDVRNDTDNSNSENNRPVLISTKWLTDSIKSKYLLPTADYTLKYTVKKPQTTSTTTTAAEIEAKSQSLAQSDTTQSKIPDVTNKPSETSSHLAAPKSIKRTLSSDEPLGSAAQIKRRAYSSESDGSDDEIMLVKNPVKKGALPKGNWQCAQSSLNPVKTNQNKEITDKLEEMANLYEKAADKWRAYSYQKAVAMLKRHPKRVTTFEEIVALPGIGQRLADKIWEIIETGGFLKLEEYQSRDDITALNIFGNIWGAGVVIAKQWVDQGFRTLDDIRTKAKLTPNQQVGLKYYDEFLERIPRDEVAQIESIVKDAVELLCPGSIVQTCGSYRRGKPTCGDIDILITHPDGLSHEGLLHPVIDNLKKSGFLTDDLSYSDKHDEESGAHMKYFGVCILPGENQKHRRIDIIIIPYSSAYFNRSMRKLAHGMNMYLSQHRLNTGVIRKGGVKINNGTTLPTPTEESIFKFLNLEYRPPVELIYIDIKQKKMVLEANIIEEKLTEAWKKRLNDTSFSAKLLPIISKCDTDDEFRTIFTRQVLLNVDTVTSSILLQSYFKFHTRSGYIDVSLVIDRLIICVFPQQTGFNDDDEVKLKFLIELLIDTLKTMQLTSKQAPKLGKQLNLLAKWLSNGLIIYSNYLYEHLSSITDTTSLYHNIELIKSMLETIIDCFLLLFSQSQYYCVWLMTIKSLHDHAEWNKLIEELNQISQRLLKHDGCRLELQKTHYEQILFKITNLHLSEQFHQEEISFNIDLFNPIVSMLVVNKLHISGPIFLTIIKFFEEQSVTPVTSMIYLKFLQASISGYVSSYHILEHEQRWNAYINYQLPRILAALIEKNFDALKQTFELLLLHNEYVLDRIDEMYMENFLEQLLCNILQYTSPLLRTNYQQKITELVNIIQQTRNPYMQQLLIQQQQTNDGPMQLPNSVQILHLQRNLEKSLPRIIENVHLSPSFSLQPQQQQDIIDNLPLDQYRLIIRLLLNYNELYLSLTQINDDDKRSVFDLTLFMLCYLTWSADDTTENFGQIDNLSIQLTSTSVWLKKYWLSRHLGCALFASSNALESINFTNETDNSMIQNDVSEEYLREIRSTAFNYQQPKYSSTDYLTKTITLLASIPSLVSDDSKQKLIDLLQYNTQVCYGTLIHILLWLFANYQLATDVERIWIKDVINSVGDF</sequence>
<keyword evidence="6" id="KW-0237">DNA synthesis</keyword>
<evidence type="ECO:0000256" key="5">
    <source>
        <dbReference type="ARBA" id="ARBA00016513"/>
    </source>
</evidence>
<feature type="compositionally biased region" description="Polar residues" evidence="19">
    <location>
        <begin position="134"/>
        <end position="161"/>
    </location>
</feature>
<dbReference type="GO" id="GO:0003887">
    <property type="term" value="F:DNA-directed DNA polymerase activity"/>
    <property type="evidence" value="ECO:0007669"/>
    <property type="project" value="UniProtKB-KW"/>
</dbReference>
<keyword evidence="12" id="KW-0239">DNA-directed DNA polymerase</keyword>
<dbReference type="InterPro" id="IPR029398">
    <property type="entry name" value="PolB_thumb"/>
</dbReference>
<dbReference type="GO" id="GO:0005634">
    <property type="term" value="C:nucleus"/>
    <property type="evidence" value="ECO:0007669"/>
    <property type="project" value="UniProtKB-SubCell"/>
</dbReference>
<accession>A0A814HIF5</accession>
<evidence type="ECO:0000256" key="8">
    <source>
        <dbReference type="ARBA" id="ARBA00022695"/>
    </source>
</evidence>
<evidence type="ECO:0000313" key="22">
    <source>
        <dbReference type="Proteomes" id="UP000663829"/>
    </source>
</evidence>
<dbReference type="InterPro" id="IPR010996">
    <property type="entry name" value="HHH_MUS81"/>
</dbReference>
<dbReference type="PRINTS" id="PR00869">
    <property type="entry name" value="DNAPOLX"/>
</dbReference>
<dbReference type="Gene3D" id="3.40.50.10190">
    <property type="entry name" value="BRCT domain"/>
    <property type="match status" value="1"/>
</dbReference>
<dbReference type="PANTHER" id="PTHR11276">
    <property type="entry name" value="DNA POLYMERASE TYPE-X FAMILY MEMBER"/>
    <property type="match status" value="1"/>
</dbReference>
<evidence type="ECO:0000256" key="9">
    <source>
        <dbReference type="ARBA" id="ARBA00022705"/>
    </source>
</evidence>
<dbReference type="FunFam" id="1.10.150.110:FF:000005">
    <property type="entry name" value="DNA polymerase POL4"/>
    <property type="match status" value="1"/>
</dbReference>
<keyword evidence="14" id="KW-0234">DNA repair</keyword>
<evidence type="ECO:0000256" key="10">
    <source>
        <dbReference type="ARBA" id="ARBA00022723"/>
    </source>
</evidence>
<evidence type="ECO:0000256" key="15">
    <source>
        <dbReference type="ARBA" id="ARBA00023239"/>
    </source>
</evidence>
<comment type="subcellular location">
    <subcellularLocation>
        <location evidence="2">Nucleus</location>
    </subcellularLocation>
</comment>
<dbReference type="SUPFAM" id="SSF47802">
    <property type="entry name" value="DNA polymerase beta, N-terminal domain-like"/>
    <property type="match status" value="1"/>
</dbReference>
<gene>
    <name evidence="21" type="ORF">GPM918_LOCUS14220</name>
</gene>
<dbReference type="FunFam" id="3.30.460.10:FF:000020">
    <property type="entry name" value="DNA polymerase lambda"/>
    <property type="match status" value="1"/>
</dbReference>
<dbReference type="InterPro" id="IPR027421">
    <property type="entry name" value="DNA_pol_lamdba_lyase_dom_sf"/>
</dbReference>
<dbReference type="Pfam" id="PF14792">
    <property type="entry name" value="DNA_pol_B_palm"/>
    <property type="match status" value="1"/>
</dbReference>
<dbReference type="SUPFAM" id="SSF81585">
    <property type="entry name" value="PsbU/PolX domain-like"/>
    <property type="match status" value="1"/>
</dbReference>
<keyword evidence="16" id="KW-0539">Nucleus</keyword>
<dbReference type="InterPro" id="IPR018944">
    <property type="entry name" value="DNA_pol_lambd_fingers_domain"/>
</dbReference>
<dbReference type="Pfam" id="PF14791">
    <property type="entry name" value="DNA_pol_B_thumb"/>
    <property type="match status" value="1"/>
</dbReference>
<dbReference type="Gene3D" id="1.10.150.20">
    <property type="entry name" value="5' to 3' exonuclease, C-terminal subdomain"/>
    <property type="match status" value="1"/>
</dbReference>
<dbReference type="PRINTS" id="PR00870">
    <property type="entry name" value="DNAPOLXBETA"/>
</dbReference>
<dbReference type="AlphaFoldDB" id="A0A814HIF5"/>
<evidence type="ECO:0000256" key="11">
    <source>
        <dbReference type="ARBA" id="ARBA00022763"/>
    </source>
</evidence>
<dbReference type="GO" id="GO:0046872">
    <property type="term" value="F:metal ion binding"/>
    <property type="evidence" value="ECO:0007669"/>
    <property type="project" value="UniProtKB-KW"/>
</dbReference>
<evidence type="ECO:0000313" key="21">
    <source>
        <dbReference type="EMBL" id="CAF1010087.1"/>
    </source>
</evidence>
<dbReference type="GO" id="GO:0016829">
    <property type="term" value="F:lyase activity"/>
    <property type="evidence" value="ECO:0007669"/>
    <property type="project" value="UniProtKB-KW"/>
</dbReference>
<dbReference type="Gene3D" id="1.10.150.110">
    <property type="entry name" value="DNA polymerase beta, N-terminal domain-like"/>
    <property type="match status" value="1"/>
</dbReference>
<evidence type="ECO:0000256" key="4">
    <source>
        <dbReference type="ARBA" id="ARBA00012417"/>
    </source>
</evidence>
<dbReference type="Proteomes" id="UP000663829">
    <property type="component" value="Unassembled WGS sequence"/>
</dbReference>
<keyword evidence="15" id="KW-0456">Lyase</keyword>
<dbReference type="GO" id="GO:0006303">
    <property type="term" value="P:double-strand break repair via nonhomologous end joining"/>
    <property type="evidence" value="ECO:0007669"/>
    <property type="project" value="TreeGrafter"/>
</dbReference>
<dbReference type="SMART" id="SM00483">
    <property type="entry name" value="POLXc"/>
    <property type="match status" value="1"/>
</dbReference>
<proteinExistence type="inferred from homology"/>
<comment type="caution">
    <text evidence="21">The sequence shown here is derived from an EMBL/GenBank/DDBJ whole genome shotgun (WGS) entry which is preliminary data.</text>
</comment>
<protein>
    <recommendedName>
        <fullName evidence="5">DNA polymerase lambda</fullName>
        <ecNumber evidence="4">2.7.7.7</ecNumber>
    </recommendedName>
</protein>
<comment type="similarity">
    <text evidence="3">Belongs to the DNA polymerase type-X family.</text>
</comment>